<proteinExistence type="predicted"/>
<evidence type="ECO:0000313" key="2">
    <source>
        <dbReference type="EMBL" id="ACD84223.1"/>
    </source>
</evidence>
<dbReference type="STRING" id="481448.Minf_2169"/>
<feature type="compositionally biased region" description="Gly residues" evidence="1">
    <location>
        <begin position="174"/>
        <end position="183"/>
    </location>
</feature>
<dbReference type="Proteomes" id="UP000009149">
    <property type="component" value="Chromosome"/>
</dbReference>
<dbReference type="EMBL" id="CP000975">
    <property type="protein sequence ID" value="ACD84223.1"/>
    <property type="molecule type" value="Genomic_DNA"/>
</dbReference>
<dbReference type="KEGG" id="min:Minf_2169"/>
<evidence type="ECO:0000313" key="3">
    <source>
        <dbReference type="Proteomes" id="UP000009149"/>
    </source>
</evidence>
<name>B3DZN8_METI4</name>
<evidence type="ECO:0000256" key="1">
    <source>
        <dbReference type="SAM" id="MobiDB-lite"/>
    </source>
</evidence>
<protein>
    <submittedName>
        <fullName evidence="2">Uncharacterized protein</fullName>
    </submittedName>
</protein>
<dbReference type="RefSeq" id="WP_012464505.1">
    <property type="nucleotide sequence ID" value="NC_010794.1"/>
</dbReference>
<feature type="region of interest" description="Disordered" evidence="1">
    <location>
        <begin position="127"/>
        <end position="204"/>
    </location>
</feature>
<dbReference type="AlphaFoldDB" id="B3DZN8"/>
<reference evidence="2 3" key="1">
    <citation type="journal article" date="2008" name="Biol. Direct">
        <title>Complete genome sequence of the extremely acidophilic methanotroph isolate V4, Methylacidiphilum infernorum, a representative of the bacterial phylum Verrucomicrobia.</title>
        <authorList>
            <person name="Hou S."/>
            <person name="Makarova K.S."/>
            <person name="Saw J.H."/>
            <person name="Senin P."/>
            <person name="Ly B.V."/>
            <person name="Zhou Z."/>
            <person name="Ren Y."/>
            <person name="Wang J."/>
            <person name="Galperin M.Y."/>
            <person name="Omelchenko M.V."/>
            <person name="Wolf Y.I."/>
            <person name="Yutin N."/>
            <person name="Koonin E.V."/>
            <person name="Stott M.B."/>
            <person name="Mountain B.W."/>
            <person name="Crowe M.A."/>
            <person name="Smirnova A.V."/>
            <person name="Dunfield P.F."/>
            <person name="Feng L."/>
            <person name="Wang L."/>
            <person name="Alam M."/>
        </authorList>
    </citation>
    <scope>NUCLEOTIDE SEQUENCE [LARGE SCALE GENOMIC DNA]</scope>
    <source>
        <strain evidence="3">Isolate V4</strain>
    </source>
</reference>
<dbReference type="HOGENOM" id="CLU_1341975_0_0_0"/>
<accession>B3DZN8</accession>
<organism evidence="2 3">
    <name type="scientific">Methylacidiphilum infernorum (isolate V4)</name>
    <name type="common">Methylokorus infernorum (strain V4)</name>
    <dbReference type="NCBI Taxonomy" id="481448"/>
    <lineage>
        <taxon>Bacteria</taxon>
        <taxon>Pseudomonadati</taxon>
        <taxon>Verrucomicrobiota</taxon>
        <taxon>Methylacidiphilae</taxon>
        <taxon>Methylacidiphilales</taxon>
        <taxon>Methylacidiphilaceae</taxon>
        <taxon>Methylacidiphilum (ex Ratnadevi et al. 2023)</taxon>
    </lineage>
</organism>
<sequence length="204" mass="22409">MNSKGGEYLALQRTNKLDYFLPSSKMIDKNNDFLLLTMVTAAKAKEESLLLDSLDSNRTAEGNPRNRPKDRLVFPFHGRLRSLDREGGYLPKKRTGESKSLRCRLQEIPFRRSVCLEEKQFLPIFGGGKDSAGADDFRDEPTPSDGSKRGVPADADHGIAVPGFMTCPARPQGFPGGRSGQGHLGPSRDETMAKRMTSAGGLRP</sequence>
<gene>
    <name evidence="2" type="ordered locus">Minf_2169</name>
</gene>